<dbReference type="STRING" id="392015.SAMN05421543_10254"/>
<reference evidence="3" key="1">
    <citation type="submission" date="2016-10" db="EMBL/GenBank/DDBJ databases">
        <authorList>
            <person name="Varghese N."/>
        </authorList>
    </citation>
    <scope>NUCLEOTIDE SEQUENCE [LARGE SCALE GENOMIC DNA]</scope>
    <source>
        <strain evidence="3">DSM 17980</strain>
    </source>
</reference>
<evidence type="ECO:0000313" key="3">
    <source>
        <dbReference type="Proteomes" id="UP000183508"/>
    </source>
</evidence>
<organism evidence="2 3">
    <name type="scientific">Alicyclobacillus macrosporangiidus</name>
    <dbReference type="NCBI Taxonomy" id="392015"/>
    <lineage>
        <taxon>Bacteria</taxon>
        <taxon>Bacillati</taxon>
        <taxon>Bacillota</taxon>
        <taxon>Bacilli</taxon>
        <taxon>Bacillales</taxon>
        <taxon>Alicyclobacillaceae</taxon>
        <taxon>Alicyclobacillus</taxon>
    </lineage>
</organism>
<sequence>MSRLDPGNGRTGFENGWPGVAAGRAGTDLDGWRPGPEAARVLSVLLDKYERSRALTSGPLARRPQVRMVDGVVPGYASGSLDPDARRTLHQDLARLVDAGVVALRWVRFEEGNLLDRVYLEWHGVERAYALTGRTPLRDEMAAVAQEVTAWRERQAAKGAPAWMLQWADDVVAAVRARGRVGSPLLPQDPADRRALLRTLAGLVDKGDEVLPMRLFSTRYLGDSKAFERQVQSRLLGLLQRYALPAWGVDDPDVFSDPADLLREVGLEVTHDLITFCGPVVFSFAASAAGSAPGAVDAGTVNAGALPHGVAIDAADVDGLVWQEVRCARILTIENKANYRAYVRRERHPDELVVYLGGFASPGQRRFLRSLRQWIARQGRALPPLDHWGDLDYGGILILQHLRDTCWPEARPWRMEAEWLSRHRDRLEPFDDAYREKLARLLEQERYGWARPLLEALLAAGGTLEQEALLI</sequence>
<evidence type="ECO:0000259" key="1">
    <source>
        <dbReference type="Pfam" id="PF09983"/>
    </source>
</evidence>
<proteinExistence type="predicted"/>
<keyword evidence="3" id="KW-1185">Reference proteome</keyword>
<dbReference type="InterPro" id="IPR024534">
    <property type="entry name" value="JetD_C"/>
</dbReference>
<dbReference type="RefSeq" id="WP_074949400.1">
    <property type="nucleotide sequence ID" value="NZ_FPBV01000002.1"/>
</dbReference>
<dbReference type="EMBL" id="FPBV01000002">
    <property type="protein sequence ID" value="SFU44525.1"/>
    <property type="molecule type" value="Genomic_DNA"/>
</dbReference>
<gene>
    <name evidence="2" type="ORF">SAMN05421543_10254</name>
</gene>
<dbReference type="Proteomes" id="UP000183508">
    <property type="component" value="Unassembled WGS sequence"/>
</dbReference>
<evidence type="ECO:0000313" key="2">
    <source>
        <dbReference type="EMBL" id="SFU44525.1"/>
    </source>
</evidence>
<dbReference type="OrthoDB" id="186173at2"/>
<protein>
    <recommendedName>
        <fullName evidence="1">Wadjet protein JetD C-terminal domain-containing protein</fullName>
    </recommendedName>
</protein>
<dbReference type="AlphaFoldDB" id="A0A1I7G7U0"/>
<feature type="domain" description="Wadjet protein JetD C-terminal" evidence="1">
    <location>
        <begin position="319"/>
        <end position="469"/>
    </location>
</feature>
<dbReference type="Pfam" id="PF09983">
    <property type="entry name" value="JetD_C"/>
    <property type="match status" value="1"/>
</dbReference>
<name>A0A1I7G7U0_9BACL</name>
<accession>A0A1I7G7U0</accession>